<dbReference type="PANTHER" id="PTHR11904">
    <property type="entry name" value="METHYLTHIOADENOSINE/PURINE NUCLEOSIDE PHOSPHORYLASE"/>
    <property type="match status" value="1"/>
</dbReference>
<dbReference type="InterPro" id="IPR000845">
    <property type="entry name" value="Nucleoside_phosphorylase_d"/>
</dbReference>
<comment type="similarity">
    <text evidence="2 5">Belongs to the PNP/MTAP phosphorylase family.</text>
</comment>
<evidence type="ECO:0000256" key="4">
    <source>
        <dbReference type="ARBA" id="ARBA00022679"/>
    </source>
</evidence>
<organism evidence="8">
    <name type="scientific">uncultured Pyrinomonadaceae bacterium</name>
    <dbReference type="NCBI Taxonomy" id="2283094"/>
    <lineage>
        <taxon>Bacteria</taxon>
        <taxon>Pseudomonadati</taxon>
        <taxon>Acidobacteriota</taxon>
        <taxon>Blastocatellia</taxon>
        <taxon>Blastocatellales</taxon>
        <taxon>Pyrinomonadaceae</taxon>
        <taxon>environmental samples</taxon>
    </lineage>
</organism>
<dbReference type="CDD" id="cd09009">
    <property type="entry name" value="PNP-EcPNPII_like"/>
    <property type="match status" value="1"/>
</dbReference>
<dbReference type="PANTHER" id="PTHR11904:SF9">
    <property type="entry name" value="PURINE NUCLEOSIDE PHOSPHORYLASE-RELATED"/>
    <property type="match status" value="1"/>
</dbReference>
<dbReference type="NCBIfam" id="NF006054">
    <property type="entry name" value="PRK08202.1"/>
    <property type="match status" value="1"/>
</dbReference>
<evidence type="ECO:0000256" key="3">
    <source>
        <dbReference type="ARBA" id="ARBA00022676"/>
    </source>
</evidence>
<proteinExistence type="inferred from homology"/>
<dbReference type="Pfam" id="PF01048">
    <property type="entry name" value="PNP_UDP_1"/>
    <property type="match status" value="1"/>
</dbReference>
<comment type="function">
    <text evidence="5">The purine nucleoside phosphorylases catalyze the phosphorolytic breakdown of the N-glycosidic bond in the beta-(deoxy)ribonucleoside molecules, with the formation of the corresponding free purine bases and pentose-1-phosphate.</text>
</comment>
<evidence type="ECO:0000313" key="8">
    <source>
        <dbReference type="EMBL" id="CAA9391836.1"/>
    </source>
</evidence>
<keyword evidence="3 5" id="KW-0328">Glycosyltransferase</keyword>
<feature type="domain" description="Nucleoside phosphorylase" evidence="7">
    <location>
        <begin position="22"/>
        <end position="287"/>
    </location>
</feature>
<dbReference type="NCBIfam" id="TIGR01697">
    <property type="entry name" value="PNPH-PUNA-XAPA"/>
    <property type="match status" value="1"/>
</dbReference>
<feature type="binding site" evidence="6">
    <location>
        <begin position="80"/>
        <end position="82"/>
    </location>
    <ligand>
        <name>phosphate</name>
        <dbReference type="ChEBI" id="CHEBI:43474"/>
    </ligand>
</feature>
<feature type="binding site" evidence="6">
    <location>
        <position position="210"/>
    </location>
    <ligand>
        <name>a purine D-ribonucleoside</name>
        <dbReference type="ChEBI" id="CHEBI:142355"/>
    </ligand>
</feature>
<name>A0A6J4NLI2_9BACT</name>
<dbReference type="UniPathway" id="UPA00606"/>
<sequence length="290" mass="31687">MNYEKAVEAAEFIRSKYSQEIKVAVVLGSGLGAFADEAKNAVVIPYEEIPHFSSSTVEGHAGRLVLGEVEGISVAVQQGRFHYYEGYEIAQVVFPVRAFGVLGVKNLILTNAAGSVNTDFAQGSLMLIRDHINLTGVNPLRGINDERFGARFPDMTEVYALDYQEIVISEAKKMAQEKAARKEAESGQKQSINYFLRRGVYCGLIGPNYETPAEVRMLRQLGADALGMSTVAEAITARHVGMKVIGISCITNMAAGISDDVIHHEEVMETGAKVAETFKELLRRVIAKLD</sequence>
<dbReference type="GO" id="GO:0009116">
    <property type="term" value="P:nucleoside metabolic process"/>
    <property type="evidence" value="ECO:0007669"/>
    <property type="project" value="InterPro"/>
</dbReference>
<dbReference type="SUPFAM" id="SSF53167">
    <property type="entry name" value="Purine and uridine phosphorylases"/>
    <property type="match status" value="1"/>
</dbReference>
<evidence type="ECO:0000256" key="2">
    <source>
        <dbReference type="ARBA" id="ARBA00006751"/>
    </source>
</evidence>
<evidence type="ECO:0000256" key="1">
    <source>
        <dbReference type="ARBA" id="ARBA00005058"/>
    </source>
</evidence>
<evidence type="ECO:0000256" key="5">
    <source>
        <dbReference type="PIRNR" id="PIRNR000477"/>
    </source>
</evidence>
<evidence type="ECO:0000259" key="7">
    <source>
        <dbReference type="Pfam" id="PF01048"/>
    </source>
</evidence>
<gene>
    <name evidence="8" type="ORF">AVDCRST_MAG74-1143</name>
</gene>
<dbReference type="EMBL" id="CADCUR010000086">
    <property type="protein sequence ID" value="CAA9391836.1"/>
    <property type="molecule type" value="Genomic_DNA"/>
</dbReference>
<dbReference type="EC" id="2.4.2.1" evidence="5"/>
<reference evidence="8" key="1">
    <citation type="submission" date="2020-02" db="EMBL/GenBank/DDBJ databases">
        <authorList>
            <person name="Meier V. D."/>
        </authorList>
    </citation>
    <scope>NUCLEOTIDE SEQUENCE</scope>
    <source>
        <strain evidence="8">AVDCRST_MAG74</strain>
    </source>
</reference>
<dbReference type="InterPro" id="IPR035994">
    <property type="entry name" value="Nucleoside_phosphorylase_sf"/>
</dbReference>
<comment type="pathway">
    <text evidence="1 5">Purine metabolism; purine nucleoside salvage.</text>
</comment>
<dbReference type="InterPro" id="IPR011268">
    <property type="entry name" value="Purine_phosphorylase"/>
</dbReference>
<accession>A0A6J4NLI2</accession>
<dbReference type="NCBIfam" id="TIGR01700">
    <property type="entry name" value="PNPH"/>
    <property type="match status" value="1"/>
</dbReference>
<feature type="binding site" evidence="6">
    <location>
        <position position="229"/>
    </location>
    <ligand>
        <name>phosphate</name>
        <dbReference type="ChEBI" id="CHEBI:43474"/>
    </ligand>
</feature>
<feature type="binding site" evidence="6">
    <location>
        <position position="60"/>
    </location>
    <ligand>
        <name>phosphate</name>
        <dbReference type="ChEBI" id="CHEBI:43474"/>
    </ligand>
</feature>
<dbReference type="GO" id="GO:0005737">
    <property type="term" value="C:cytoplasm"/>
    <property type="evidence" value="ECO:0007669"/>
    <property type="project" value="TreeGrafter"/>
</dbReference>
<keyword evidence="4 5" id="KW-0808">Transferase</keyword>
<protein>
    <recommendedName>
        <fullName evidence="5">Purine nucleoside phosphorylase</fullName>
        <ecNumber evidence="5">2.4.2.1</ecNumber>
    </recommendedName>
    <alternativeName>
        <fullName evidence="5">Inosine-guanosine phosphorylase</fullName>
    </alternativeName>
</protein>
<dbReference type="InterPro" id="IPR011270">
    <property type="entry name" value="Pur_Nuc_Pase_Ino/Guo-sp"/>
</dbReference>
<dbReference type="PIRSF" id="PIRSF000477">
    <property type="entry name" value="PurNPase"/>
    <property type="match status" value="1"/>
</dbReference>
<dbReference type="AlphaFoldDB" id="A0A6J4NLI2"/>
<feature type="binding site" evidence="6">
    <location>
        <position position="29"/>
    </location>
    <ligand>
        <name>phosphate</name>
        <dbReference type="ChEBI" id="CHEBI:43474"/>
    </ligand>
</feature>
<dbReference type="GO" id="GO:0004731">
    <property type="term" value="F:purine-nucleoside phosphorylase activity"/>
    <property type="evidence" value="ECO:0007669"/>
    <property type="project" value="UniProtKB-EC"/>
</dbReference>
<evidence type="ECO:0000256" key="6">
    <source>
        <dbReference type="PIRSR" id="PIRSR000477-2"/>
    </source>
</evidence>
<feature type="binding site" evidence="6">
    <location>
        <position position="112"/>
    </location>
    <ligand>
        <name>phosphate</name>
        <dbReference type="ChEBI" id="CHEBI:43474"/>
    </ligand>
</feature>
<dbReference type="Gene3D" id="3.40.50.1580">
    <property type="entry name" value="Nucleoside phosphorylase domain"/>
    <property type="match status" value="1"/>
</dbReference>
<feature type="binding site" evidence="6">
    <location>
        <position position="252"/>
    </location>
    <ligand>
        <name>a purine D-ribonucleoside</name>
        <dbReference type="ChEBI" id="CHEBI:142355"/>
    </ligand>
</feature>